<organism evidence="2 3">
    <name type="scientific">Armadillidium nasatum</name>
    <dbReference type="NCBI Taxonomy" id="96803"/>
    <lineage>
        <taxon>Eukaryota</taxon>
        <taxon>Metazoa</taxon>
        <taxon>Ecdysozoa</taxon>
        <taxon>Arthropoda</taxon>
        <taxon>Crustacea</taxon>
        <taxon>Multicrustacea</taxon>
        <taxon>Malacostraca</taxon>
        <taxon>Eumalacostraca</taxon>
        <taxon>Peracarida</taxon>
        <taxon>Isopoda</taxon>
        <taxon>Oniscidea</taxon>
        <taxon>Crinocheta</taxon>
        <taxon>Armadillidiidae</taxon>
        <taxon>Armadillidium</taxon>
    </lineage>
</organism>
<dbReference type="EMBL" id="SEYY01018796">
    <property type="protein sequence ID" value="KAB7498977.1"/>
    <property type="molecule type" value="Genomic_DNA"/>
</dbReference>
<reference evidence="2 3" key="1">
    <citation type="journal article" date="2019" name="PLoS Biol.">
        <title>Sex chromosomes control vertical transmission of feminizing Wolbachia symbionts in an isopod.</title>
        <authorList>
            <person name="Becking T."/>
            <person name="Chebbi M.A."/>
            <person name="Giraud I."/>
            <person name="Moumen B."/>
            <person name="Laverre T."/>
            <person name="Caubet Y."/>
            <person name="Peccoud J."/>
            <person name="Gilbert C."/>
            <person name="Cordaux R."/>
        </authorList>
    </citation>
    <scope>NUCLEOTIDE SEQUENCE [LARGE SCALE GENOMIC DNA]</scope>
    <source>
        <strain evidence="2">ANa2</strain>
        <tissue evidence="2">Whole body excluding digestive tract and cuticle</tissue>
    </source>
</reference>
<dbReference type="OrthoDB" id="427030at2759"/>
<evidence type="ECO:0000313" key="3">
    <source>
        <dbReference type="Proteomes" id="UP000326759"/>
    </source>
</evidence>
<keyword evidence="3" id="KW-1185">Reference proteome</keyword>
<gene>
    <name evidence="2" type="ORF">Anas_05141</name>
</gene>
<dbReference type="AlphaFoldDB" id="A0A5N5SYA1"/>
<evidence type="ECO:0000256" key="1">
    <source>
        <dbReference type="SAM" id="MobiDB-lite"/>
    </source>
</evidence>
<accession>A0A5N5SYA1</accession>
<feature type="region of interest" description="Disordered" evidence="1">
    <location>
        <begin position="29"/>
        <end position="103"/>
    </location>
</feature>
<evidence type="ECO:0000313" key="2">
    <source>
        <dbReference type="EMBL" id="KAB7498977.1"/>
    </source>
</evidence>
<dbReference type="Proteomes" id="UP000326759">
    <property type="component" value="Unassembled WGS sequence"/>
</dbReference>
<protein>
    <submittedName>
        <fullName evidence="2">Uncharacterized protein</fullName>
    </submittedName>
</protein>
<proteinExistence type="predicted"/>
<comment type="caution">
    <text evidence="2">The sequence shown here is derived from an EMBL/GenBank/DDBJ whole genome shotgun (WGS) entry which is preliminary data.</text>
</comment>
<feature type="compositionally biased region" description="Low complexity" evidence="1">
    <location>
        <begin position="45"/>
        <end position="64"/>
    </location>
</feature>
<name>A0A5N5SYA1_9CRUS</name>
<sequence length="103" mass="11250">MWLNQYPFTLQKAPGGNMSYIPPWGAGGHYPPHMIAPQQPTTAHSPQSTLSSSSPLGSPQISPLRSPGKYPAPEQLPTPVMYSYQGRGRPRKHFTHATKIISA</sequence>
<feature type="non-terminal residue" evidence="2">
    <location>
        <position position="103"/>
    </location>
</feature>